<dbReference type="AlphaFoldDB" id="A0A934IS13"/>
<protein>
    <submittedName>
        <fullName evidence="9">Carbohydrate ABC transporter permease</fullName>
    </submittedName>
</protein>
<comment type="caution">
    <text evidence="9">The sequence shown here is derived from an EMBL/GenBank/DDBJ whole genome shotgun (WGS) entry which is preliminary data.</text>
</comment>
<feature type="domain" description="ABC transmembrane type-1" evidence="8">
    <location>
        <begin position="91"/>
        <end position="283"/>
    </location>
</feature>
<feature type="transmembrane region" description="Helical" evidence="7">
    <location>
        <begin position="265"/>
        <end position="288"/>
    </location>
</feature>
<name>A0A934IS13_9HYPH</name>
<feature type="transmembrane region" description="Helical" evidence="7">
    <location>
        <begin position="90"/>
        <end position="114"/>
    </location>
</feature>
<accession>A0A934IS13</accession>
<keyword evidence="5 7" id="KW-1133">Transmembrane helix</keyword>
<evidence type="ECO:0000256" key="3">
    <source>
        <dbReference type="ARBA" id="ARBA00022475"/>
    </source>
</evidence>
<evidence type="ECO:0000256" key="7">
    <source>
        <dbReference type="RuleBase" id="RU363032"/>
    </source>
</evidence>
<comment type="similarity">
    <text evidence="7">Belongs to the binding-protein-dependent transport system permease family.</text>
</comment>
<dbReference type="PANTHER" id="PTHR43744:SF6">
    <property type="entry name" value="ABC TRANSPORTER PERMEASE PROTEIN YESQ-RELATED"/>
    <property type="match status" value="1"/>
</dbReference>
<feature type="transmembrane region" description="Helical" evidence="7">
    <location>
        <begin position="126"/>
        <end position="147"/>
    </location>
</feature>
<keyword evidence="10" id="KW-1185">Reference proteome</keyword>
<evidence type="ECO:0000259" key="8">
    <source>
        <dbReference type="PROSITE" id="PS50928"/>
    </source>
</evidence>
<evidence type="ECO:0000313" key="10">
    <source>
        <dbReference type="Proteomes" id="UP000602124"/>
    </source>
</evidence>
<evidence type="ECO:0000256" key="1">
    <source>
        <dbReference type="ARBA" id="ARBA00004651"/>
    </source>
</evidence>
<feature type="transmembrane region" description="Helical" evidence="7">
    <location>
        <begin position="29"/>
        <end position="51"/>
    </location>
</feature>
<evidence type="ECO:0000256" key="6">
    <source>
        <dbReference type="ARBA" id="ARBA00023136"/>
    </source>
</evidence>
<evidence type="ECO:0000313" key="9">
    <source>
        <dbReference type="EMBL" id="MBJ3785738.1"/>
    </source>
</evidence>
<reference evidence="9" key="1">
    <citation type="submission" date="2020-12" db="EMBL/GenBank/DDBJ databases">
        <title>Devosia sp. MSA67 isolated from Mo River.</title>
        <authorList>
            <person name="Ma F."/>
            <person name="Zi Z."/>
        </authorList>
    </citation>
    <scope>NUCLEOTIDE SEQUENCE</scope>
    <source>
        <strain evidence="9">MSA67</strain>
    </source>
</reference>
<keyword evidence="3" id="KW-1003">Cell membrane</keyword>
<dbReference type="Proteomes" id="UP000602124">
    <property type="component" value="Unassembled WGS sequence"/>
</dbReference>
<dbReference type="Pfam" id="PF00528">
    <property type="entry name" value="BPD_transp_1"/>
    <property type="match status" value="1"/>
</dbReference>
<dbReference type="Gene3D" id="1.10.3720.10">
    <property type="entry name" value="MetI-like"/>
    <property type="match status" value="1"/>
</dbReference>
<evidence type="ECO:0000256" key="4">
    <source>
        <dbReference type="ARBA" id="ARBA00022692"/>
    </source>
</evidence>
<dbReference type="PROSITE" id="PS50928">
    <property type="entry name" value="ABC_TM1"/>
    <property type="match status" value="1"/>
</dbReference>
<evidence type="ECO:0000256" key="5">
    <source>
        <dbReference type="ARBA" id="ARBA00022989"/>
    </source>
</evidence>
<dbReference type="PANTHER" id="PTHR43744">
    <property type="entry name" value="ABC TRANSPORTER PERMEASE PROTEIN MG189-RELATED-RELATED"/>
    <property type="match status" value="1"/>
</dbReference>
<dbReference type="RefSeq" id="WP_198876969.1">
    <property type="nucleotide sequence ID" value="NZ_JAEKMH010000003.1"/>
</dbReference>
<sequence>MTTDAHKLTVVTGAENDPSARMRKRIVSVLAHTALISASILMLYPLLWLLAASFKPDNQIFNTGIWPTADWDIDAYFRGWNAMRVSFGVFFMNSFVIAILSIVGNLIACSMAAYAFARLEFKFKNFWFAMMMMTLMLPGQVTIIPQYVLFRDLGWINTILPLVVPKFLAVDAFFIFLMVQFFRGIPRELDEAAMMDGAGPWRIYWKIMLPLSVPVLVTAAIFTFIWTWDDFFGPLIFLNRMQDYTVTLGLRTFVDSTGESDFGGLFAMSVLSIVPIFVFFLIFQRFLIEGIATTGMKR</sequence>
<feature type="transmembrane region" description="Helical" evidence="7">
    <location>
        <begin position="159"/>
        <end position="182"/>
    </location>
</feature>
<keyword evidence="2 7" id="KW-0813">Transport</keyword>
<organism evidence="9 10">
    <name type="scientific">Devosia sediminis</name>
    <dbReference type="NCBI Taxonomy" id="2798801"/>
    <lineage>
        <taxon>Bacteria</taxon>
        <taxon>Pseudomonadati</taxon>
        <taxon>Pseudomonadota</taxon>
        <taxon>Alphaproteobacteria</taxon>
        <taxon>Hyphomicrobiales</taxon>
        <taxon>Devosiaceae</taxon>
        <taxon>Devosia</taxon>
    </lineage>
</organism>
<keyword evidence="6 7" id="KW-0472">Membrane</keyword>
<dbReference type="EMBL" id="JAEKMH010000003">
    <property type="protein sequence ID" value="MBJ3785738.1"/>
    <property type="molecule type" value="Genomic_DNA"/>
</dbReference>
<comment type="subcellular location">
    <subcellularLocation>
        <location evidence="1 7">Cell membrane</location>
        <topology evidence="1 7">Multi-pass membrane protein</topology>
    </subcellularLocation>
</comment>
<dbReference type="GO" id="GO:0005886">
    <property type="term" value="C:plasma membrane"/>
    <property type="evidence" value="ECO:0007669"/>
    <property type="project" value="UniProtKB-SubCell"/>
</dbReference>
<keyword evidence="4 7" id="KW-0812">Transmembrane</keyword>
<dbReference type="GO" id="GO:0055085">
    <property type="term" value="P:transmembrane transport"/>
    <property type="evidence" value="ECO:0007669"/>
    <property type="project" value="InterPro"/>
</dbReference>
<dbReference type="SUPFAM" id="SSF161098">
    <property type="entry name" value="MetI-like"/>
    <property type="match status" value="1"/>
</dbReference>
<proteinExistence type="inferred from homology"/>
<gene>
    <name evidence="9" type="ORF">JEQ47_13510</name>
</gene>
<dbReference type="InterPro" id="IPR000515">
    <property type="entry name" value="MetI-like"/>
</dbReference>
<dbReference type="InterPro" id="IPR035906">
    <property type="entry name" value="MetI-like_sf"/>
</dbReference>
<feature type="transmembrane region" description="Helical" evidence="7">
    <location>
        <begin position="203"/>
        <end position="228"/>
    </location>
</feature>
<evidence type="ECO:0000256" key="2">
    <source>
        <dbReference type="ARBA" id="ARBA00022448"/>
    </source>
</evidence>
<dbReference type="CDD" id="cd06261">
    <property type="entry name" value="TM_PBP2"/>
    <property type="match status" value="1"/>
</dbReference>